<evidence type="ECO:0000313" key="4">
    <source>
        <dbReference type="Proteomes" id="UP000195897"/>
    </source>
</evidence>
<dbReference type="Pfam" id="PF18937">
    <property type="entry name" value="DUF5685"/>
    <property type="match status" value="1"/>
</dbReference>
<reference evidence="2" key="2">
    <citation type="journal article" date="2018" name="BMC Genomics">
        <title>Whole genome sequencing and function prediction of 133 gut anaerobes isolated from chicken caecum in pure cultures.</title>
        <authorList>
            <person name="Medvecky M."/>
            <person name="Cejkova D."/>
            <person name="Polansky O."/>
            <person name="Karasova D."/>
            <person name="Kubasova T."/>
            <person name="Cizek A."/>
            <person name="Rychlik I."/>
        </authorList>
    </citation>
    <scope>NUCLEOTIDE SEQUENCE</scope>
    <source>
        <strain evidence="2">An179</strain>
        <strain evidence="1">An180</strain>
    </source>
</reference>
<dbReference type="STRING" id="501571.GCA_900143195_02157"/>
<accession>A0A1Y4LVY2</accession>
<organism evidence="2 3">
    <name type="scientific">Butyricicoccus pullicaecorum</name>
    <dbReference type="NCBI Taxonomy" id="501571"/>
    <lineage>
        <taxon>Bacteria</taxon>
        <taxon>Bacillati</taxon>
        <taxon>Bacillota</taxon>
        <taxon>Clostridia</taxon>
        <taxon>Eubacteriales</taxon>
        <taxon>Butyricicoccaceae</taxon>
        <taxon>Butyricicoccus</taxon>
    </lineage>
</organism>
<dbReference type="AlphaFoldDB" id="A0A1Y4LVY2"/>
<dbReference type="InterPro" id="IPR043740">
    <property type="entry name" value="DUF5685"/>
</dbReference>
<sequence length="295" mass="33459">MFGFIRPFKPELRVKEVDRFQAVYCGLCHELKRRYGRLQTYFLSYDMTFFALVIGAVQPSDPGTERCRCDASPFRKKQVACTSSTLSYAADVSVLLTYHKVQDSVQDETGYKRFAARLLRRLMRKAYAKAQAALPTLDNTMRACLDDLTALEQAKTPSLDRPADTFARLLAAAVPSDYPSDVQRILSQMFYHTGRWIYLLDACADVKDDFASGSYNPIVLRYELQSPEIDSVKQPLERTLERSLLDIHTAYQLLPLYRDQGLIENIIDLGLPLVTRQVLDGTYHANGGHETHGSL</sequence>
<dbReference type="EMBL" id="NFKK01000003">
    <property type="protein sequence ID" value="OUP53768.1"/>
    <property type="molecule type" value="Genomic_DNA"/>
</dbReference>
<evidence type="ECO:0000313" key="2">
    <source>
        <dbReference type="EMBL" id="OUP60757.1"/>
    </source>
</evidence>
<comment type="caution">
    <text evidence="2">The sequence shown here is derived from an EMBL/GenBank/DDBJ whole genome shotgun (WGS) entry which is preliminary data.</text>
</comment>
<protein>
    <submittedName>
        <fullName evidence="2">Uncharacterized protein</fullName>
    </submittedName>
</protein>
<dbReference type="EMBL" id="NFKL01000001">
    <property type="protein sequence ID" value="OUP60757.1"/>
    <property type="molecule type" value="Genomic_DNA"/>
</dbReference>
<gene>
    <name evidence="2" type="ORF">B5F15_00640</name>
    <name evidence="1" type="ORF">B5F17_04060</name>
</gene>
<reference evidence="3 4" key="1">
    <citation type="submission" date="2017-04" db="EMBL/GenBank/DDBJ databases">
        <title>Function of individual gut microbiota members based on whole genome sequencing of pure cultures obtained from chicken caecum.</title>
        <authorList>
            <person name="Medvecky M."/>
            <person name="Cejkova D."/>
            <person name="Polansky O."/>
            <person name="Karasova D."/>
            <person name="Kubasova T."/>
            <person name="Cizek A."/>
            <person name="Rychlik I."/>
        </authorList>
    </citation>
    <scope>NUCLEOTIDE SEQUENCE [LARGE SCALE GENOMIC DNA]</scope>
    <source>
        <strain evidence="3">An179</strain>
        <strain evidence="4">An180</strain>
    </source>
</reference>
<dbReference type="RefSeq" id="WP_087371106.1">
    <property type="nucleotide sequence ID" value="NZ_NFKK01000003.1"/>
</dbReference>
<dbReference type="Proteomes" id="UP000195326">
    <property type="component" value="Unassembled WGS sequence"/>
</dbReference>
<evidence type="ECO:0000313" key="3">
    <source>
        <dbReference type="Proteomes" id="UP000195326"/>
    </source>
</evidence>
<evidence type="ECO:0000313" key="1">
    <source>
        <dbReference type="EMBL" id="OUP53768.1"/>
    </source>
</evidence>
<name>A0A1Y4LVY2_9FIRM</name>
<dbReference type="Proteomes" id="UP000195897">
    <property type="component" value="Unassembled WGS sequence"/>
</dbReference>
<proteinExistence type="predicted"/>